<evidence type="ECO:0000259" key="8">
    <source>
        <dbReference type="PROSITE" id="PS51471"/>
    </source>
</evidence>
<feature type="domain" description="Fe2OG dioxygenase" evidence="8">
    <location>
        <begin position="356"/>
        <end position="454"/>
    </location>
</feature>
<dbReference type="GO" id="GO:0051213">
    <property type="term" value="F:dioxygenase activity"/>
    <property type="evidence" value="ECO:0007669"/>
    <property type="project" value="UniProtKB-KW"/>
</dbReference>
<gene>
    <name evidence="9" type="ORF">VSP0166_LOCUS2510</name>
</gene>
<dbReference type="SMART" id="SM00702">
    <property type="entry name" value="P4Hc"/>
    <property type="match status" value="1"/>
</dbReference>
<dbReference type="PANTHER" id="PTHR24014">
    <property type="entry name" value="2-OXOGLUTARATE AND IRON-DEPENDENT OXYGENASE DOMAIN-CONTAINING PROTEIN 2"/>
    <property type="match status" value="1"/>
</dbReference>
<evidence type="ECO:0000256" key="6">
    <source>
        <dbReference type="ARBA" id="ARBA00023004"/>
    </source>
</evidence>
<keyword evidence="6" id="KW-0408">Iron</keyword>
<evidence type="ECO:0000256" key="2">
    <source>
        <dbReference type="ARBA" id="ARBA00022723"/>
    </source>
</evidence>
<dbReference type="AlphaFoldDB" id="A0A7S4HN90"/>
<dbReference type="GO" id="GO:0031418">
    <property type="term" value="F:L-ascorbic acid binding"/>
    <property type="evidence" value="ECO:0007669"/>
    <property type="project" value="UniProtKB-KW"/>
</dbReference>
<keyword evidence="7" id="KW-0472">Membrane</keyword>
<keyword evidence="2" id="KW-0479">Metal-binding</keyword>
<keyword evidence="5" id="KW-0560">Oxidoreductase</keyword>
<dbReference type="Pfam" id="PF25238">
    <property type="entry name" value="OGFOD2-like"/>
    <property type="match status" value="1"/>
</dbReference>
<organism evidence="9">
    <name type="scientific">Vannella robusta</name>
    <dbReference type="NCBI Taxonomy" id="1487602"/>
    <lineage>
        <taxon>Eukaryota</taxon>
        <taxon>Amoebozoa</taxon>
        <taxon>Discosea</taxon>
        <taxon>Flabellinia</taxon>
        <taxon>Vannellidae</taxon>
        <taxon>Vannella</taxon>
    </lineage>
</organism>
<protein>
    <recommendedName>
        <fullName evidence="8">Fe2OG dioxygenase domain-containing protein</fullName>
    </recommendedName>
</protein>
<dbReference type="EMBL" id="HBKP01003470">
    <property type="protein sequence ID" value="CAE2204121.1"/>
    <property type="molecule type" value="Transcribed_RNA"/>
</dbReference>
<dbReference type="Gene3D" id="2.60.120.620">
    <property type="entry name" value="q2cbj1_9rhob like domain"/>
    <property type="match status" value="1"/>
</dbReference>
<name>A0A7S4HN90_9EUKA</name>
<keyword evidence="7" id="KW-1133">Transmembrane helix</keyword>
<feature type="transmembrane region" description="Helical" evidence="7">
    <location>
        <begin position="20"/>
        <end position="41"/>
    </location>
</feature>
<sequence length="485" mass="55934">MVACVSKRITHIIQLSRRMLHGWFLFCYVAAAASSEIYYFGGSVDVQHTWPLAASMSRDVVIRMNGEETVCNQAGSNFISCDNCQEVEFSFRSSPHDHLFQSALHETHSKEYLLVEKQQEEVDLFDIPPIPFSSLIDVIDLADTSLEDHLVIKIDPGFYKLTLTSLQCAPRANEEITQCTRIFDYPTRTVIINNTVKQSKTFKETKKQKDVDIRQHQKELDRVYTRMSSLYEPHRLHSEIYTFNMNILDPKLRNYIDGNMNELSELLSPLTETGIYLLPVFTPDFCQKLIEEVDNYESFLLSQDIDPNEHRPNFLNKFGVLLSEMGLKSFLDDFLHKVASKLTSELFYEWGGSELDSHHGFIVEYQKGAKDEDLEYHIDQAEATLNVCLGKQFDGGSLFFRGIRNHWSTESLSPESFEFQHIPGTALLHIGQHWHGANKIQTGERYNLILWMRSSQYHQSFAEQFYSAQPAPDYFDTLLTTDSII</sequence>
<dbReference type="GO" id="GO:0016705">
    <property type="term" value="F:oxidoreductase activity, acting on paired donors, with incorporation or reduction of molecular oxygen"/>
    <property type="evidence" value="ECO:0007669"/>
    <property type="project" value="InterPro"/>
</dbReference>
<dbReference type="PANTHER" id="PTHR24014:SF4">
    <property type="entry name" value="2-OXOGLUTARATE AND IRON-DEPENDENT OXYGENASE DOMAIN-CONTAINING PROTEIN 2"/>
    <property type="match status" value="1"/>
</dbReference>
<dbReference type="InterPro" id="IPR006620">
    <property type="entry name" value="Pro_4_hyd_alph"/>
</dbReference>
<evidence type="ECO:0000256" key="4">
    <source>
        <dbReference type="ARBA" id="ARBA00022964"/>
    </source>
</evidence>
<dbReference type="InterPro" id="IPR005123">
    <property type="entry name" value="Oxoglu/Fe-dep_dioxygenase_dom"/>
</dbReference>
<dbReference type="GO" id="GO:0005506">
    <property type="term" value="F:iron ion binding"/>
    <property type="evidence" value="ECO:0007669"/>
    <property type="project" value="InterPro"/>
</dbReference>
<proteinExistence type="predicted"/>
<evidence type="ECO:0000256" key="5">
    <source>
        <dbReference type="ARBA" id="ARBA00023002"/>
    </source>
</evidence>
<accession>A0A7S4HN90</accession>
<evidence type="ECO:0000256" key="7">
    <source>
        <dbReference type="SAM" id="Phobius"/>
    </source>
</evidence>
<keyword evidence="7" id="KW-0812">Transmembrane</keyword>
<evidence type="ECO:0000256" key="1">
    <source>
        <dbReference type="ARBA" id="ARBA00001961"/>
    </source>
</evidence>
<evidence type="ECO:0000256" key="3">
    <source>
        <dbReference type="ARBA" id="ARBA00022896"/>
    </source>
</evidence>
<dbReference type="PROSITE" id="PS51471">
    <property type="entry name" value="FE2OG_OXY"/>
    <property type="match status" value="1"/>
</dbReference>
<evidence type="ECO:0000313" key="9">
    <source>
        <dbReference type="EMBL" id="CAE2204121.1"/>
    </source>
</evidence>
<keyword evidence="3" id="KW-0847">Vitamin C</keyword>
<reference evidence="9" key="1">
    <citation type="submission" date="2021-01" db="EMBL/GenBank/DDBJ databases">
        <authorList>
            <person name="Corre E."/>
            <person name="Pelletier E."/>
            <person name="Niang G."/>
            <person name="Scheremetjew M."/>
            <person name="Finn R."/>
            <person name="Kale V."/>
            <person name="Holt S."/>
            <person name="Cochrane G."/>
            <person name="Meng A."/>
            <person name="Brown T."/>
            <person name="Cohen L."/>
        </authorList>
    </citation>
    <scope>NUCLEOTIDE SEQUENCE</scope>
    <source>
        <strain evidence="9">DIVA3 518/3/11/1/6</strain>
    </source>
</reference>
<comment type="cofactor">
    <cofactor evidence="1">
        <name>L-ascorbate</name>
        <dbReference type="ChEBI" id="CHEBI:38290"/>
    </cofactor>
</comment>
<keyword evidence="4" id="KW-0223">Dioxygenase</keyword>